<keyword evidence="2 4" id="KW-0238">DNA-binding</keyword>
<evidence type="ECO:0000313" key="6">
    <source>
        <dbReference type="EMBL" id="MFC6084360.1"/>
    </source>
</evidence>
<protein>
    <submittedName>
        <fullName evidence="6">TetR/AcrR family transcriptional regulator</fullName>
    </submittedName>
</protein>
<dbReference type="EMBL" id="JBHSRF010000041">
    <property type="protein sequence ID" value="MFC6084360.1"/>
    <property type="molecule type" value="Genomic_DNA"/>
</dbReference>
<dbReference type="PROSITE" id="PS01081">
    <property type="entry name" value="HTH_TETR_1"/>
    <property type="match status" value="1"/>
</dbReference>
<dbReference type="InterPro" id="IPR001647">
    <property type="entry name" value="HTH_TetR"/>
</dbReference>
<evidence type="ECO:0000313" key="7">
    <source>
        <dbReference type="Proteomes" id="UP001596137"/>
    </source>
</evidence>
<sequence length="211" mass="22806">MVERQPQGLRERKKLRTRHSLCEAAMRLFHHKGYEETTVAEIAAAVDVSTRTFFSYFASKEDVVFHDTRARAQQALALIAAREPGEPVAALLTRVADAILTLDPVEGDLVLRMMPERSGIIREVPALQARALHLLFEFQRELAGALHEAYGGELDHVEAATAIGAFIGGAKLAATVTMDHGGSPEQVVAAAHRAAELAISGLQGLGHQDSP</sequence>
<keyword evidence="1" id="KW-0805">Transcription regulation</keyword>
<dbReference type="InterPro" id="IPR009057">
    <property type="entry name" value="Homeodomain-like_sf"/>
</dbReference>
<keyword evidence="3" id="KW-0804">Transcription</keyword>
<name>A0ABW1NMN6_9ACTN</name>
<dbReference type="Gene3D" id="1.10.357.10">
    <property type="entry name" value="Tetracycline Repressor, domain 2"/>
    <property type="match status" value="1"/>
</dbReference>
<keyword evidence="7" id="KW-1185">Reference proteome</keyword>
<dbReference type="PROSITE" id="PS50977">
    <property type="entry name" value="HTH_TETR_2"/>
    <property type="match status" value="1"/>
</dbReference>
<dbReference type="SUPFAM" id="SSF46689">
    <property type="entry name" value="Homeodomain-like"/>
    <property type="match status" value="1"/>
</dbReference>
<evidence type="ECO:0000256" key="1">
    <source>
        <dbReference type="ARBA" id="ARBA00023015"/>
    </source>
</evidence>
<dbReference type="Pfam" id="PF00440">
    <property type="entry name" value="TetR_N"/>
    <property type="match status" value="1"/>
</dbReference>
<dbReference type="PRINTS" id="PR00455">
    <property type="entry name" value="HTHTETR"/>
</dbReference>
<reference evidence="7" key="1">
    <citation type="journal article" date="2019" name="Int. J. Syst. Evol. Microbiol.">
        <title>The Global Catalogue of Microorganisms (GCM) 10K type strain sequencing project: providing services to taxonomists for standard genome sequencing and annotation.</title>
        <authorList>
            <consortium name="The Broad Institute Genomics Platform"/>
            <consortium name="The Broad Institute Genome Sequencing Center for Infectious Disease"/>
            <person name="Wu L."/>
            <person name="Ma J."/>
        </authorList>
    </citation>
    <scope>NUCLEOTIDE SEQUENCE [LARGE SCALE GENOMIC DNA]</scope>
    <source>
        <strain evidence="7">JCM 30346</strain>
    </source>
</reference>
<dbReference type="Proteomes" id="UP001596137">
    <property type="component" value="Unassembled WGS sequence"/>
</dbReference>
<organism evidence="6 7">
    <name type="scientific">Sphaerisporangium aureirubrum</name>
    <dbReference type="NCBI Taxonomy" id="1544736"/>
    <lineage>
        <taxon>Bacteria</taxon>
        <taxon>Bacillati</taxon>
        <taxon>Actinomycetota</taxon>
        <taxon>Actinomycetes</taxon>
        <taxon>Streptosporangiales</taxon>
        <taxon>Streptosporangiaceae</taxon>
        <taxon>Sphaerisporangium</taxon>
    </lineage>
</organism>
<dbReference type="InterPro" id="IPR023772">
    <property type="entry name" value="DNA-bd_HTH_TetR-type_CS"/>
</dbReference>
<evidence type="ECO:0000256" key="2">
    <source>
        <dbReference type="ARBA" id="ARBA00023125"/>
    </source>
</evidence>
<dbReference type="InterPro" id="IPR050109">
    <property type="entry name" value="HTH-type_TetR-like_transc_reg"/>
</dbReference>
<evidence type="ECO:0000256" key="3">
    <source>
        <dbReference type="ARBA" id="ARBA00023163"/>
    </source>
</evidence>
<feature type="DNA-binding region" description="H-T-H motif" evidence="4">
    <location>
        <begin position="38"/>
        <end position="57"/>
    </location>
</feature>
<gene>
    <name evidence="6" type="ORF">ACFP1K_24600</name>
</gene>
<feature type="domain" description="HTH tetR-type" evidence="5">
    <location>
        <begin position="15"/>
        <end position="75"/>
    </location>
</feature>
<proteinExistence type="predicted"/>
<evidence type="ECO:0000256" key="4">
    <source>
        <dbReference type="PROSITE-ProRule" id="PRU00335"/>
    </source>
</evidence>
<accession>A0ABW1NMN6</accession>
<evidence type="ECO:0000259" key="5">
    <source>
        <dbReference type="PROSITE" id="PS50977"/>
    </source>
</evidence>
<dbReference type="Gene3D" id="1.10.10.60">
    <property type="entry name" value="Homeodomain-like"/>
    <property type="match status" value="1"/>
</dbReference>
<dbReference type="PANTHER" id="PTHR30055:SF234">
    <property type="entry name" value="HTH-TYPE TRANSCRIPTIONAL REGULATOR BETI"/>
    <property type="match status" value="1"/>
</dbReference>
<comment type="caution">
    <text evidence="6">The sequence shown here is derived from an EMBL/GenBank/DDBJ whole genome shotgun (WGS) entry which is preliminary data.</text>
</comment>
<dbReference type="PANTHER" id="PTHR30055">
    <property type="entry name" value="HTH-TYPE TRANSCRIPTIONAL REGULATOR RUTR"/>
    <property type="match status" value="1"/>
</dbReference>
<dbReference type="RefSeq" id="WP_380757323.1">
    <property type="nucleotide sequence ID" value="NZ_JBHSRF010000041.1"/>
</dbReference>